<dbReference type="InterPro" id="IPR001087">
    <property type="entry name" value="GDSL"/>
</dbReference>
<dbReference type="InterPro" id="IPR035669">
    <property type="entry name" value="SGNH_plant_lipase-like"/>
</dbReference>
<keyword evidence="6" id="KW-1185">Reference proteome</keyword>
<accession>A0A8T2Q8I9</accession>
<sequence length="384" mass="41481">MSATAFMFPVWVLAAVVIVGDGAKGECPFAAIFNFGDSNSDTGGLVSAFPSQSRPNGETTFGEPVGRFCDGRLVVDFLAQGLGFPYLNPYLQAMGSNFTTGANFASAGASVLRPINQVRPNGWLSPFYLQIQYDQFVHLKSTALELYSKGWFRDTVPLPSTFENALYTIDMGQNDLTAQLSNGIPMDQVSAQFPQVVDAIGSVIQALYTTGARFFMVSNMGPLGCYPAFLATSAPHNPNDLDSNGCLISLNQVVSNFNEVLKNKTFLLQTQLYGSSVIYVDSNSIKYQLWANGAANGFKSTTTACCGPSQGQYNYDSTVTCSNSAIVNGQIVSSTSCINPSSYVSWDGIHFTESANRFVATQMFSGSYFQPSFPITQMCPLSFF</sequence>
<dbReference type="InterPro" id="IPR036514">
    <property type="entry name" value="SGNH_hydro_sf"/>
</dbReference>
<evidence type="ECO:0000256" key="3">
    <source>
        <dbReference type="ARBA" id="ARBA00022801"/>
    </source>
</evidence>
<evidence type="ECO:0000256" key="2">
    <source>
        <dbReference type="ARBA" id="ARBA00022729"/>
    </source>
</evidence>
<dbReference type="Gene3D" id="3.40.50.1110">
    <property type="entry name" value="SGNH hydrolase"/>
    <property type="match status" value="1"/>
</dbReference>
<evidence type="ECO:0000313" key="5">
    <source>
        <dbReference type="EMBL" id="KAH7280064.1"/>
    </source>
</evidence>
<evidence type="ECO:0000256" key="1">
    <source>
        <dbReference type="ARBA" id="ARBA00008668"/>
    </source>
</evidence>
<protein>
    <submittedName>
        <fullName evidence="5">Uncharacterized protein</fullName>
    </submittedName>
</protein>
<dbReference type="PANTHER" id="PTHR22835:SF588">
    <property type="entry name" value="ALPHA-L-FUCOSIDASE 3"/>
    <property type="match status" value="1"/>
</dbReference>
<dbReference type="PANTHER" id="PTHR22835">
    <property type="entry name" value="ZINC FINGER FYVE DOMAIN CONTAINING PROTEIN"/>
    <property type="match status" value="1"/>
</dbReference>
<dbReference type="OMA" id="TVLMPQT"/>
<comment type="similarity">
    <text evidence="1">Belongs to the 'GDSL' lipolytic enzyme family.</text>
</comment>
<reference evidence="5" key="1">
    <citation type="submission" date="2021-08" db="EMBL/GenBank/DDBJ databases">
        <title>WGS assembly of Ceratopteris richardii.</title>
        <authorList>
            <person name="Marchant D.B."/>
            <person name="Chen G."/>
            <person name="Jenkins J."/>
            <person name="Shu S."/>
            <person name="Leebens-Mack J."/>
            <person name="Grimwood J."/>
            <person name="Schmutz J."/>
            <person name="Soltis P."/>
            <person name="Soltis D."/>
            <person name="Chen Z.-H."/>
        </authorList>
    </citation>
    <scope>NUCLEOTIDE SEQUENCE</scope>
    <source>
        <strain evidence="5">Whitten #5841</strain>
        <tissue evidence="5">Leaf</tissue>
    </source>
</reference>
<dbReference type="OrthoDB" id="1600564at2759"/>
<dbReference type="AlphaFoldDB" id="A0A8T2Q8I9"/>
<evidence type="ECO:0000313" key="6">
    <source>
        <dbReference type="Proteomes" id="UP000825935"/>
    </source>
</evidence>
<organism evidence="5 6">
    <name type="scientific">Ceratopteris richardii</name>
    <name type="common">Triangle waterfern</name>
    <dbReference type="NCBI Taxonomy" id="49495"/>
    <lineage>
        <taxon>Eukaryota</taxon>
        <taxon>Viridiplantae</taxon>
        <taxon>Streptophyta</taxon>
        <taxon>Embryophyta</taxon>
        <taxon>Tracheophyta</taxon>
        <taxon>Polypodiopsida</taxon>
        <taxon>Polypodiidae</taxon>
        <taxon>Polypodiales</taxon>
        <taxon>Pteridineae</taxon>
        <taxon>Pteridaceae</taxon>
        <taxon>Parkerioideae</taxon>
        <taxon>Ceratopteris</taxon>
    </lineage>
</organism>
<dbReference type="GO" id="GO:0016788">
    <property type="term" value="F:hydrolase activity, acting on ester bonds"/>
    <property type="evidence" value="ECO:0007669"/>
    <property type="project" value="InterPro"/>
</dbReference>
<feature type="signal peptide" evidence="4">
    <location>
        <begin position="1"/>
        <end position="22"/>
    </location>
</feature>
<dbReference type="CDD" id="cd01837">
    <property type="entry name" value="SGNH_plant_lipase_like"/>
    <property type="match status" value="1"/>
</dbReference>
<gene>
    <name evidence="5" type="ORF">KP509_37G051000</name>
</gene>
<evidence type="ECO:0000256" key="4">
    <source>
        <dbReference type="SAM" id="SignalP"/>
    </source>
</evidence>
<dbReference type="Proteomes" id="UP000825935">
    <property type="component" value="Chromosome 37"/>
</dbReference>
<keyword evidence="2 4" id="KW-0732">Signal</keyword>
<dbReference type="SUPFAM" id="SSF52266">
    <property type="entry name" value="SGNH hydrolase"/>
    <property type="match status" value="1"/>
</dbReference>
<name>A0A8T2Q8I9_CERRI</name>
<dbReference type="Pfam" id="PF00657">
    <property type="entry name" value="Lipase_GDSL"/>
    <property type="match status" value="1"/>
</dbReference>
<feature type="chain" id="PRO_5035792082" evidence="4">
    <location>
        <begin position="23"/>
        <end position="384"/>
    </location>
</feature>
<dbReference type="EMBL" id="CM035442">
    <property type="protein sequence ID" value="KAH7280064.1"/>
    <property type="molecule type" value="Genomic_DNA"/>
</dbReference>
<comment type="caution">
    <text evidence="5">The sequence shown here is derived from an EMBL/GenBank/DDBJ whole genome shotgun (WGS) entry which is preliminary data.</text>
</comment>
<proteinExistence type="inferred from homology"/>
<keyword evidence="3" id="KW-0378">Hydrolase</keyword>